<protein>
    <submittedName>
        <fullName evidence="1">Uncharacterized protein</fullName>
    </submittedName>
</protein>
<gene>
    <name evidence="1" type="ordered locus">SACOL1521</name>
</gene>
<dbReference type="Proteomes" id="UP000000530">
    <property type="component" value="Chromosome"/>
</dbReference>
<evidence type="ECO:0000313" key="1">
    <source>
        <dbReference type="EMBL" id="AAW36715.1"/>
    </source>
</evidence>
<evidence type="ECO:0000313" key="2">
    <source>
        <dbReference type="Proteomes" id="UP000000530"/>
    </source>
</evidence>
<organism evidence="1 2">
    <name type="scientific">Staphylococcus aureus (strain COL)</name>
    <dbReference type="NCBI Taxonomy" id="93062"/>
    <lineage>
        <taxon>Bacteria</taxon>
        <taxon>Bacillati</taxon>
        <taxon>Bacillota</taxon>
        <taxon>Bacilli</taxon>
        <taxon>Bacillales</taxon>
        <taxon>Staphylococcaceae</taxon>
        <taxon>Staphylococcus</taxon>
    </lineage>
</organism>
<proteinExistence type="predicted"/>
<dbReference type="RefSeq" id="WP_001789943.1">
    <property type="nucleotide sequence ID" value="NC_002951.2"/>
</dbReference>
<dbReference type="AlphaFoldDB" id="A0A0H2WWD8"/>
<dbReference type="HOGENOM" id="CLU_3333183_0_0_9"/>
<accession>A0A0H2WWD8</accession>
<dbReference type="EMBL" id="CP000046">
    <property type="protein sequence ID" value="AAW36715.1"/>
    <property type="molecule type" value="Genomic_DNA"/>
</dbReference>
<dbReference type="KEGG" id="sac:SACOL1521"/>
<reference evidence="1 2" key="1">
    <citation type="journal article" date="2005" name="J. Bacteriol.">
        <title>Insights on evolution of virulence and resistance from the complete genome analysis of an early methicillin-resistant Staphylococcus aureus strain and a biofilm-producing methicillin-resistant Staphylococcus epidermidis strain.</title>
        <authorList>
            <person name="Gill S.R."/>
            <person name="Fouts D.E."/>
            <person name="Archer G.L."/>
            <person name="Mongodin E.F."/>
            <person name="Deboy R.T."/>
            <person name="Ravel J."/>
            <person name="Paulsen I.T."/>
            <person name="Kolonay J.F."/>
            <person name="Brinkac L."/>
            <person name="Beanan M."/>
            <person name="Dodson R.J."/>
            <person name="Daugherty S.C."/>
            <person name="Madupu R."/>
            <person name="Angiuoli S.V."/>
            <person name="Durkin A.S."/>
            <person name="Haft D.H."/>
            <person name="Vamathevan J."/>
            <person name="Khouri H."/>
            <person name="Utterback T."/>
            <person name="Lee C."/>
            <person name="Dimitrov G."/>
            <person name="Jiang L."/>
            <person name="Qin H."/>
            <person name="Weidman J."/>
            <person name="Tran K."/>
            <person name="Kang K."/>
            <person name="Hance I.R."/>
            <person name="Nelson K.E."/>
            <person name="Fraser C.M."/>
        </authorList>
    </citation>
    <scope>NUCLEOTIDE SEQUENCE [LARGE SCALE GENOMIC DNA]</scope>
    <source>
        <strain evidence="1 2">COL</strain>
    </source>
</reference>
<name>A0A0H2WWD8_STAAC</name>
<sequence length="38" mass="4587">MLFNKVFSRILAYQFNFLNSHQKDKTPQSTNLTRKNKK</sequence>